<dbReference type="AlphaFoldDB" id="D0L341"/>
<dbReference type="HOGENOM" id="CLU_010194_2_1_11"/>
<name>D0L341_GORB4</name>
<dbReference type="SMART" id="SM00822">
    <property type="entry name" value="PKS_KR"/>
    <property type="match status" value="1"/>
</dbReference>
<dbReference type="OrthoDB" id="9775296at2"/>
<reference evidence="5 6" key="2">
    <citation type="journal article" date="2010" name="Stand. Genomic Sci.">
        <title>Complete genome sequence of Gordonia bronchialis type strain (3410).</title>
        <authorList>
            <person name="Ivanova N."/>
            <person name="Sikorski J."/>
            <person name="Jando M."/>
            <person name="Lapidus A."/>
            <person name="Nolan M."/>
            <person name="Lucas S."/>
            <person name="Del Rio T.G."/>
            <person name="Tice H."/>
            <person name="Copeland A."/>
            <person name="Cheng J.F."/>
            <person name="Chen F."/>
            <person name="Bruce D."/>
            <person name="Goodwin L."/>
            <person name="Pitluck S."/>
            <person name="Mavromatis K."/>
            <person name="Ovchinnikova G."/>
            <person name="Pati A."/>
            <person name="Chen A."/>
            <person name="Palaniappan K."/>
            <person name="Land M."/>
            <person name="Hauser L."/>
            <person name="Chang Y.J."/>
            <person name="Jeffries C.D."/>
            <person name="Chain P."/>
            <person name="Saunders E."/>
            <person name="Han C."/>
            <person name="Detter J.C."/>
            <person name="Brettin T."/>
            <person name="Rohde M."/>
            <person name="Goker M."/>
            <person name="Bristow J."/>
            <person name="Eisen J.A."/>
            <person name="Markowitz V."/>
            <person name="Hugenholtz P."/>
            <person name="Klenk H.P."/>
            <person name="Kyrpides N.C."/>
        </authorList>
    </citation>
    <scope>NUCLEOTIDE SEQUENCE [LARGE SCALE GENOMIC DNA]</scope>
    <source>
        <strain evidence="6">ATCC 25592 / DSM 43247 / BCRC 13721 / JCM 3198 / KCTC 3076 / NBRC 16047 / NCTC 10667</strain>
    </source>
</reference>
<evidence type="ECO:0000313" key="5">
    <source>
        <dbReference type="EMBL" id="ACY22971.1"/>
    </source>
</evidence>
<reference evidence="6" key="1">
    <citation type="submission" date="2009-10" db="EMBL/GenBank/DDBJ databases">
        <title>The complete chromosome of Gordonia bronchialis DSM 43247.</title>
        <authorList>
            <consortium name="US DOE Joint Genome Institute (JGI-PGF)"/>
            <person name="Lucas S."/>
            <person name="Copeland A."/>
            <person name="Lapidus A."/>
            <person name="Glavina del Rio T."/>
            <person name="Dalin E."/>
            <person name="Tice H."/>
            <person name="Bruce D."/>
            <person name="Goodwin L."/>
            <person name="Pitluck S."/>
            <person name="Kyrpides N."/>
            <person name="Mavromatis K."/>
            <person name="Ivanova N."/>
            <person name="Ovchinnikova G."/>
            <person name="Saunders E."/>
            <person name="Brettin T."/>
            <person name="Detter J.C."/>
            <person name="Han C."/>
            <person name="Larimer F."/>
            <person name="Land M."/>
            <person name="Hauser L."/>
            <person name="Markowitz V."/>
            <person name="Cheng J.-F."/>
            <person name="Hugenholtz P."/>
            <person name="Woyke T."/>
            <person name="Wu D."/>
            <person name="Jando M."/>
            <person name="Schneider S."/>
            <person name="Goeker M."/>
            <person name="Klenk H.-P."/>
            <person name="Eisen J.A."/>
        </authorList>
    </citation>
    <scope>NUCLEOTIDE SEQUENCE [LARGE SCALE GENOMIC DNA]</scope>
    <source>
        <strain evidence="6">ATCC 25592 / DSM 43247 / BCRC 13721 / JCM 3198 / KCTC 3076 / NBRC 16047 / NCTC 10667</strain>
    </source>
</reference>
<dbReference type="EMBL" id="CP001802">
    <property type="protein sequence ID" value="ACY22971.1"/>
    <property type="molecule type" value="Genomic_DNA"/>
</dbReference>
<evidence type="ECO:0000313" key="6">
    <source>
        <dbReference type="Proteomes" id="UP000001219"/>
    </source>
</evidence>
<dbReference type="NCBIfam" id="NF005878">
    <property type="entry name" value="PRK07825.1"/>
    <property type="match status" value="1"/>
</dbReference>
<dbReference type="CDD" id="cd05233">
    <property type="entry name" value="SDR_c"/>
    <property type="match status" value="1"/>
</dbReference>
<proteinExistence type="inferred from homology"/>
<dbReference type="Gene3D" id="3.40.50.720">
    <property type="entry name" value="NAD(P)-binding Rossmann-like Domain"/>
    <property type="match status" value="1"/>
</dbReference>
<dbReference type="InterPro" id="IPR002347">
    <property type="entry name" value="SDR_fam"/>
</dbReference>
<dbReference type="InterPro" id="IPR057326">
    <property type="entry name" value="KR_dom"/>
</dbReference>
<evidence type="ECO:0000259" key="4">
    <source>
        <dbReference type="SMART" id="SM00822"/>
    </source>
</evidence>
<gene>
    <name evidence="5" type="ordered locus">Gbro_3792</name>
</gene>
<evidence type="ECO:0000256" key="1">
    <source>
        <dbReference type="ARBA" id="ARBA00006484"/>
    </source>
</evidence>
<protein>
    <submittedName>
        <fullName evidence="5">Short-chain dehydrogenase/reductase SDR</fullName>
    </submittedName>
</protein>
<dbReference type="KEGG" id="gbr:Gbro_3792"/>
<dbReference type="InterPro" id="IPR020904">
    <property type="entry name" value="Sc_DH/Rdtase_CS"/>
</dbReference>
<dbReference type="PANTHER" id="PTHR24322:SF736">
    <property type="entry name" value="RETINOL DEHYDROGENASE 10"/>
    <property type="match status" value="1"/>
</dbReference>
<dbReference type="RefSeq" id="WP_012835475.1">
    <property type="nucleotide sequence ID" value="NC_013441.1"/>
</dbReference>
<dbReference type="PROSITE" id="PS00061">
    <property type="entry name" value="ADH_SHORT"/>
    <property type="match status" value="1"/>
</dbReference>
<dbReference type="STRING" id="526226.Gbro_3792"/>
<keyword evidence="2" id="KW-0560">Oxidoreductase</keyword>
<accession>D0L341</accession>
<dbReference type="SUPFAM" id="SSF51735">
    <property type="entry name" value="NAD(P)-binding Rossmann-fold domains"/>
    <property type="match status" value="1"/>
</dbReference>
<sequence>MSLREKLSGKTDHEALRAAIADKVVVITGGARGIGFETATQLFQAGAKVAIGDIDGDAVGKAAADLGIEGIEVDVTSRASFKAFLDEVESRLGPIDVLVNNAGIMPVGPFLSYDDTIIRRTFDIDVIGVILGSQLIAERMVARGGGHIVNIASTAGRIPTPGLTIYNGAKAAVIEFSEALGAELAPEGVKVSSILPTFTRTALISGLKTNAFVQTVGPEEVAEIVVATIARPKVRVYAPRSMKWAESGALFPQAMKRMSRKLTKLDSIFLNPDQQVRAAYTSRIRGERSD</sequence>
<dbReference type="PRINTS" id="PR00080">
    <property type="entry name" value="SDRFAMILY"/>
</dbReference>
<dbReference type="InterPro" id="IPR036291">
    <property type="entry name" value="NAD(P)-bd_dom_sf"/>
</dbReference>
<feature type="domain" description="Ketoreductase" evidence="4">
    <location>
        <begin position="23"/>
        <end position="201"/>
    </location>
</feature>
<comment type="similarity">
    <text evidence="1 3">Belongs to the short-chain dehydrogenases/reductases (SDR) family.</text>
</comment>
<dbReference type="PANTHER" id="PTHR24322">
    <property type="entry name" value="PKSB"/>
    <property type="match status" value="1"/>
</dbReference>
<dbReference type="Proteomes" id="UP000001219">
    <property type="component" value="Chromosome"/>
</dbReference>
<dbReference type="GO" id="GO:0016616">
    <property type="term" value="F:oxidoreductase activity, acting on the CH-OH group of donors, NAD or NADP as acceptor"/>
    <property type="evidence" value="ECO:0007669"/>
    <property type="project" value="TreeGrafter"/>
</dbReference>
<evidence type="ECO:0000256" key="2">
    <source>
        <dbReference type="ARBA" id="ARBA00023002"/>
    </source>
</evidence>
<organism evidence="5 6">
    <name type="scientific">Gordonia bronchialis (strain ATCC 25592 / DSM 43247 / BCRC 13721 / JCM 3198 / KCTC 3076 / NBRC 16047 / NCTC 10667)</name>
    <name type="common">Rhodococcus bronchialis</name>
    <dbReference type="NCBI Taxonomy" id="526226"/>
    <lineage>
        <taxon>Bacteria</taxon>
        <taxon>Bacillati</taxon>
        <taxon>Actinomycetota</taxon>
        <taxon>Actinomycetes</taxon>
        <taxon>Mycobacteriales</taxon>
        <taxon>Gordoniaceae</taxon>
        <taxon>Gordonia</taxon>
    </lineage>
</organism>
<evidence type="ECO:0000256" key="3">
    <source>
        <dbReference type="RuleBase" id="RU000363"/>
    </source>
</evidence>
<dbReference type="PRINTS" id="PR00081">
    <property type="entry name" value="GDHRDH"/>
</dbReference>
<keyword evidence="6" id="KW-1185">Reference proteome</keyword>
<dbReference type="eggNOG" id="COG4221">
    <property type="taxonomic scope" value="Bacteria"/>
</dbReference>
<dbReference type="Pfam" id="PF00106">
    <property type="entry name" value="adh_short"/>
    <property type="match status" value="1"/>
</dbReference>